<evidence type="ECO:0000313" key="2">
    <source>
        <dbReference type="EMBL" id="QQP32336.1"/>
    </source>
</evidence>
<dbReference type="AlphaFoldDB" id="A0A7T8GMC4"/>
<reference evidence="3" key="2">
    <citation type="journal article" name="Sci. Data">
        <title>Chromosome-scale genome assembly of the sea louse Caligus rogercresseyi by SMRT sequencing and Hi-C analysis.</title>
        <authorList>
            <person name="Gallardo-Escarate C."/>
            <person name="Valenzuela-Munoz V."/>
            <person name="Nunez-Acuna G."/>
            <person name="Valenzuela-Miranda D."/>
            <person name="Goncalves A.T."/>
            <person name="Escobar-Sepulveda H."/>
            <person name="Liachko I."/>
            <person name="Nelson B."/>
            <person name="Roberts S."/>
            <person name="Warren W."/>
        </authorList>
    </citation>
    <scope>NUCLEOTIDE SEQUENCE</scope>
    <source>
        <tissue evidence="3">Whole tissue</tissue>
    </source>
</reference>
<evidence type="ECO:0000313" key="3">
    <source>
        <dbReference type="EMBL" id="QQP32923.1"/>
    </source>
</evidence>
<name>A0A7T8GMC4_CALRO</name>
<organism evidence="3 4">
    <name type="scientific">Caligus rogercresseyi</name>
    <name type="common">Sea louse</name>
    <dbReference type="NCBI Taxonomy" id="217165"/>
    <lineage>
        <taxon>Eukaryota</taxon>
        <taxon>Metazoa</taxon>
        <taxon>Ecdysozoa</taxon>
        <taxon>Arthropoda</taxon>
        <taxon>Crustacea</taxon>
        <taxon>Multicrustacea</taxon>
        <taxon>Hexanauplia</taxon>
        <taxon>Copepoda</taxon>
        <taxon>Siphonostomatoida</taxon>
        <taxon>Caligidae</taxon>
        <taxon>Caligus</taxon>
    </lineage>
</organism>
<sequence>GRREWDPEISICVSSSSRLRCSSCRSRVRSPCAEVLNAEAVEVLALGDDVGVDARGLTMRRESPVLAPTDCKEGGMETSKDKR</sequence>
<accession>A0A7T8GMC4</accession>
<proteinExistence type="predicted"/>
<evidence type="ECO:0000313" key="4">
    <source>
        <dbReference type="Proteomes" id="UP000595437"/>
    </source>
</evidence>
<reference evidence="4" key="1">
    <citation type="submission" date="2021-01" db="EMBL/GenBank/DDBJ databases">
        <title>Caligus Genome Assembly.</title>
        <authorList>
            <person name="Gallardo-Escarate C."/>
        </authorList>
    </citation>
    <scope>NUCLEOTIDE SEQUENCE [LARGE SCALE GENOMIC DNA]</scope>
</reference>
<feature type="compositionally biased region" description="Basic and acidic residues" evidence="1">
    <location>
        <begin position="70"/>
        <end position="83"/>
    </location>
</feature>
<feature type="non-terminal residue" evidence="3">
    <location>
        <position position="83"/>
    </location>
</feature>
<dbReference type="EMBL" id="CP045909">
    <property type="protein sequence ID" value="QQP32336.1"/>
    <property type="molecule type" value="Genomic_DNA"/>
</dbReference>
<feature type="non-terminal residue" evidence="3">
    <location>
        <position position="1"/>
    </location>
</feature>
<feature type="region of interest" description="Disordered" evidence="1">
    <location>
        <begin position="63"/>
        <end position="83"/>
    </location>
</feature>
<keyword evidence="4" id="KW-1185">Reference proteome</keyword>
<evidence type="ECO:0000256" key="1">
    <source>
        <dbReference type="SAM" id="MobiDB-lite"/>
    </source>
</evidence>
<dbReference type="EMBL" id="CP045908">
    <property type="protein sequence ID" value="QQP32923.1"/>
    <property type="molecule type" value="Genomic_DNA"/>
</dbReference>
<dbReference type="Proteomes" id="UP000595437">
    <property type="component" value="Chromosome 19"/>
</dbReference>
<gene>
    <name evidence="3" type="ORF">FKW44_024117</name>
    <name evidence="2" type="ORF">FKW44_024616</name>
</gene>
<dbReference type="Proteomes" id="UP000595437">
    <property type="component" value="Chromosome 20"/>
</dbReference>
<protein>
    <submittedName>
        <fullName evidence="3">Uncharacterized protein</fullName>
    </submittedName>
</protein>